<keyword evidence="3" id="KW-1185">Reference proteome</keyword>
<dbReference type="EMBL" id="AOMD01000029">
    <property type="protein sequence ID" value="EMA43597.1"/>
    <property type="molecule type" value="Genomic_DNA"/>
</dbReference>
<dbReference type="Proteomes" id="UP000011669">
    <property type="component" value="Unassembled WGS sequence"/>
</dbReference>
<evidence type="ECO:0000313" key="2">
    <source>
        <dbReference type="EMBL" id="EMA43597.1"/>
    </source>
</evidence>
<evidence type="ECO:0000313" key="3">
    <source>
        <dbReference type="Proteomes" id="UP000011669"/>
    </source>
</evidence>
<accession>M0MCV9</accession>
<protein>
    <submittedName>
        <fullName evidence="2">Uncharacterized protein</fullName>
    </submittedName>
</protein>
<evidence type="ECO:0000256" key="1">
    <source>
        <dbReference type="SAM" id="Coils"/>
    </source>
</evidence>
<dbReference type="InParanoid" id="M0MCV9"/>
<comment type="caution">
    <text evidence="2">The sequence shown here is derived from an EMBL/GenBank/DDBJ whole genome shotgun (WGS) entry which is preliminary data.</text>
</comment>
<keyword evidence="1" id="KW-0175">Coiled coil</keyword>
<gene>
    <name evidence="2" type="ORF">C449_13597</name>
</gene>
<feature type="coiled-coil region" evidence="1">
    <location>
        <begin position="35"/>
        <end position="62"/>
    </location>
</feature>
<sequence>MTPRELMIIMAKRSLDRILVETEDSDFDGEFGGWSRRICDDAERLKADIEDLEDEGPEISVELVDTLADAIELAQHLEQKNRTEAKFWSMIDDRIDEMRLEDR</sequence>
<proteinExistence type="predicted"/>
<dbReference type="AlphaFoldDB" id="M0MCV9"/>
<organism evidence="2 3">
    <name type="scientific">Halococcus saccharolyticus DSM 5350</name>
    <dbReference type="NCBI Taxonomy" id="1227455"/>
    <lineage>
        <taxon>Archaea</taxon>
        <taxon>Methanobacteriati</taxon>
        <taxon>Methanobacteriota</taxon>
        <taxon>Stenosarchaea group</taxon>
        <taxon>Halobacteria</taxon>
        <taxon>Halobacteriales</taxon>
        <taxon>Halococcaceae</taxon>
        <taxon>Halococcus</taxon>
    </lineage>
</organism>
<name>M0MCV9_9EURY</name>
<reference evidence="2 3" key="1">
    <citation type="journal article" date="2014" name="PLoS Genet.">
        <title>Phylogenetically driven sequencing of extremely halophilic archaea reveals strategies for static and dynamic osmo-response.</title>
        <authorList>
            <person name="Becker E.A."/>
            <person name="Seitzer P.M."/>
            <person name="Tritt A."/>
            <person name="Larsen D."/>
            <person name="Krusor M."/>
            <person name="Yao A.I."/>
            <person name="Wu D."/>
            <person name="Madern D."/>
            <person name="Eisen J.A."/>
            <person name="Darling A.E."/>
            <person name="Facciotti M.T."/>
        </authorList>
    </citation>
    <scope>NUCLEOTIDE SEQUENCE [LARGE SCALE GENOMIC DNA]</scope>
    <source>
        <strain evidence="2 3">DSM 5350</strain>
    </source>
</reference>